<accession>A0A6J1VZ00</accession>
<feature type="compositionally biased region" description="Gly residues" evidence="2">
    <location>
        <begin position="62"/>
        <end position="72"/>
    </location>
</feature>
<dbReference type="InterPro" id="IPR013762">
    <property type="entry name" value="Integrase-like_cat_sf"/>
</dbReference>
<protein>
    <submittedName>
        <fullName evidence="4">Uncharacterized protein LOC113426991</fullName>
    </submittedName>
</protein>
<dbReference type="AlphaFoldDB" id="A0A6J1VZ00"/>
<dbReference type="InterPro" id="IPR011010">
    <property type="entry name" value="DNA_brk_join_enz"/>
</dbReference>
<keyword evidence="3" id="KW-1185">Reference proteome</keyword>
<dbReference type="GO" id="GO:0006310">
    <property type="term" value="P:DNA recombination"/>
    <property type="evidence" value="ECO:0007669"/>
    <property type="project" value="UniProtKB-KW"/>
</dbReference>
<dbReference type="PANTHER" id="PTHR33066">
    <property type="entry name" value="INTEGRASE_SAM-LIKE_N DOMAIN-CONTAINING PROTEIN"/>
    <property type="match status" value="1"/>
</dbReference>
<proteinExistence type="predicted"/>
<dbReference type="RefSeq" id="XP_026545234.1">
    <property type="nucleotide sequence ID" value="XM_026689449.1"/>
</dbReference>
<dbReference type="GO" id="GO:0003677">
    <property type="term" value="F:DNA binding"/>
    <property type="evidence" value="ECO:0007669"/>
    <property type="project" value="InterPro"/>
</dbReference>
<dbReference type="GO" id="GO:0015074">
    <property type="term" value="P:DNA integration"/>
    <property type="evidence" value="ECO:0007669"/>
    <property type="project" value="InterPro"/>
</dbReference>
<dbReference type="PANTHER" id="PTHR33066:SF2">
    <property type="entry name" value="FILAGGRIN-2-LIKE"/>
    <property type="match status" value="1"/>
</dbReference>
<feature type="compositionally biased region" description="Polar residues" evidence="2">
    <location>
        <begin position="96"/>
        <end position="108"/>
    </location>
</feature>
<evidence type="ECO:0000256" key="1">
    <source>
        <dbReference type="ARBA" id="ARBA00023172"/>
    </source>
</evidence>
<feature type="region of interest" description="Disordered" evidence="2">
    <location>
        <begin position="26"/>
        <end position="72"/>
    </location>
</feature>
<evidence type="ECO:0000256" key="2">
    <source>
        <dbReference type="SAM" id="MobiDB-lite"/>
    </source>
</evidence>
<organism evidence="3 4">
    <name type="scientific">Notechis scutatus</name>
    <name type="common">mainland tiger snake</name>
    <dbReference type="NCBI Taxonomy" id="8663"/>
    <lineage>
        <taxon>Eukaryota</taxon>
        <taxon>Metazoa</taxon>
        <taxon>Chordata</taxon>
        <taxon>Craniata</taxon>
        <taxon>Vertebrata</taxon>
        <taxon>Euteleostomi</taxon>
        <taxon>Lepidosauria</taxon>
        <taxon>Squamata</taxon>
        <taxon>Bifurcata</taxon>
        <taxon>Unidentata</taxon>
        <taxon>Episquamata</taxon>
        <taxon>Toxicofera</taxon>
        <taxon>Serpentes</taxon>
        <taxon>Colubroidea</taxon>
        <taxon>Elapidae</taxon>
        <taxon>Hydrophiinae</taxon>
        <taxon>Notechis</taxon>
    </lineage>
</organism>
<dbReference type="Proteomes" id="UP000504612">
    <property type="component" value="Unplaced"/>
</dbReference>
<feature type="compositionally biased region" description="Basic and acidic residues" evidence="2">
    <location>
        <begin position="26"/>
        <end position="35"/>
    </location>
</feature>
<sequence length="454" mass="50109">MVRTTSGGPVRISNQYQTTQVFHQVRDPGGRRDQCPQEQVASGSPVCLPSSSAASSGSQKDTGGGGGGGGHTFGSLLAQAPLVCGSGESLIHPTMENPSSHGVSTPRRNNPPRASVVPSDRLEVQRSALRRQNISDRAIHTILAARRPSTNCIYQATWNILDFSQEGLDKGLSTNTLCRQVAALSSVLYIHGKGSLSQNQTIRRFLKGAANLRPPMVHRFPTWDLPKVLRALMTEPFEPLRSISLHLLSLKVAFLVAITSARRISEMSALSVREDLCVFHPDRVVLRLDPSFIPKINSRFHRAQELILPNFCPNPTHNLERAWHTLDVHRALKIYMWRTHSIRKSEALFVSFQPGTMGLKVSPSTVGRWIRACIAKAYQSRSLPMPRGVMAHSTRSAATMATWATQAPIEEICRAATWSSPSPFIWHYRLAAFASVDAAFNRRVLQSVHGHQCE</sequence>
<dbReference type="GeneID" id="113426991"/>
<reference evidence="4" key="1">
    <citation type="submission" date="2025-08" db="UniProtKB">
        <authorList>
            <consortium name="RefSeq"/>
        </authorList>
    </citation>
    <scope>IDENTIFICATION</scope>
</reference>
<keyword evidence="1" id="KW-0233">DNA recombination</keyword>
<dbReference type="KEGG" id="nss:113426991"/>
<dbReference type="Gene3D" id="1.10.443.10">
    <property type="entry name" value="Intergrase catalytic core"/>
    <property type="match status" value="1"/>
</dbReference>
<gene>
    <name evidence="4" type="primary">LOC113426991</name>
</gene>
<evidence type="ECO:0000313" key="4">
    <source>
        <dbReference type="RefSeq" id="XP_026545234.1"/>
    </source>
</evidence>
<feature type="region of interest" description="Disordered" evidence="2">
    <location>
        <begin position="88"/>
        <end position="119"/>
    </location>
</feature>
<dbReference type="SUPFAM" id="SSF56349">
    <property type="entry name" value="DNA breaking-rejoining enzymes"/>
    <property type="match status" value="1"/>
</dbReference>
<evidence type="ECO:0000313" key="3">
    <source>
        <dbReference type="Proteomes" id="UP000504612"/>
    </source>
</evidence>
<name>A0A6J1VZ00_9SAUR</name>